<dbReference type="PANTHER" id="PTHR33295:SF7">
    <property type="entry name" value="ATPASE"/>
    <property type="match status" value="1"/>
</dbReference>
<dbReference type="Pfam" id="PF13173">
    <property type="entry name" value="AAA_14"/>
    <property type="match status" value="1"/>
</dbReference>
<dbReference type="Proteomes" id="UP000054078">
    <property type="component" value="Unassembled WGS sequence"/>
</dbReference>
<dbReference type="Pfam" id="PF13635">
    <property type="entry name" value="DUF4143"/>
    <property type="match status" value="1"/>
</dbReference>
<dbReference type="SUPFAM" id="SSF52540">
    <property type="entry name" value="P-loop containing nucleoside triphosphate hydrolases"/>
    <property type="match status" value="1"/>
</dbReference>
<dbReference type="OrthoDB" id="9804306at2"/>
<feature type="domain" description="AAA" evidence="1">
    <location>
        <begin position="18"/>
        <end position="160"/>
    </location>
</feature>
<dbReference type="STRING" id="1299998.AUL39_03610"/>
<dbReference type="InterPro" id="IPR041682">
    <property type="entry name" value="AAA_14"/>
</dbReference>
<comment type="caution">
    <text evidence="3">The sequence shown here is derived from an EMBL/GenBank/DDBJ whole genome shotgun (WGS) entry which is preliminary data.</text>
</comment>
<evidence type="ECO:0000259" key="2">
    <source>
        <dbReference type="Pfam" id="PF13635"/>
    </source>
</evidence>
<gene>
    <name evidence="3" type="ORF">AUL39_03610</name>
</gene>
<dbReference type="EMBL" id="LOJF01000001">
    <property type="protein sequence ID" value="KUH59413.1"/>
    <property type="molecule type" value="Genomic_DNA"/>
</dbReference>
<dbReference type="PANTHER" id="PTHR33295">
    <property type="entry name" value="ATPASE"/>
    <property type="match status" value="1"/>
</dbReference>
<organism evidence="3 4">
    <name type="scientific">Tractidigestivibacter scatoligenes</name>
    <name type="common">Olsenella scatoligenes</name>
    <dbReference type="NCBI Taxonomy" id="1299998"/>
    <lineage>
        <taxon>Bacteria</taxon>
        <taxon>Bacillati</taxon>
        <taxon>Actinomycetota</taxon>
        <taxon>Coriobacteriia</taxon>
        <taxon>Coriobacteriales</taxon>
        <taxon>Atopobiaceae</taxon>
        <taxon>Tractidigestivibacter</taxon>
    </lineage>
</organism>
<name>A0A117J524_TRASO</name>
<sequence length="447" mass="50145">MKRAAMSDLERWAKSPKRKPLVVTGARQVGKTWLVLEFGREHFDAVAHVTFLDNEVMKNVFAGSLDPARLLTAISAYTGTDASNGRTLVFFDEIQECPRAIASLKQFCELRPDIPVVAAGSLLGVAMSRLSSQQEDAQRISWPVGKVDYLDMHPMTFKEFVEAMGEPRLSQLLGRDSLDLASALGEKYEDLLKLYLYIGGMPEAVQAYIDTRLLGESRKVQKRLLRDYEFDYSKHVSAPADSERIREVWRSVPTQISRETGINKFAYSKVKAGGRGREYRDAVSWLVDAGLVTRVPRVSRPGIPLLTYFEDRSFKLFLLDVGLLGAAYGLDQDVIVRGDSLYAQGKGAYAEQYVCQQLVASNSCVPYYWSADGRTDKAEVDFVYECQGKVIPLEVKSDDNVRSRSLAKFSKEFGIERCQRLSLRGYKDEGWLVNLPLFAADVLPDAL</sequence>
<dbReference type="InterPro" id="IPR027417">
    <property type="entry name" value="P-loop_NTPase"/>
</dbReference>
<evidence type="ECO:0000313" key="4">
    <source>
        <dbReference type="Proteomes" id="UP000054078"/>
    </source>
</evidence>
<dbReference type="InterPro" id="IPR025420">
    <property type="entry name" value="DUF4143"/>
</dbReference>
<dbReference type="RefSeq" id="WP_059053691.1">
    <property type="nucleotide sequence ID" value="NZ_LOJF01000001.1"/>
</dbReference>
<proteinExistence type="predicted"/>
<dbReference type="AlphaFoldDB" id="A0A117J524"/>
<protein>
    <submittedName>
        <fullName evidence="3">ATPase</fullName>
    </submittedName>
</protein>
<accession>A0A117J524</accession>
<reference evidence="3 4" key="1">
    <citation type="submission" date="2015-12" db="EMBL/GenBank/DDBJ databases">
        <title>Draft Genome Sequence of Olsenella scatoligenes SK9K4T; a Producer of 3-Methylindole- (skatole) and 4-Methylphenol- (p-cresol) Isolated from Pig Feces.</title>
        <authorList>
            <person name="Li X."/>
            <person name="Borg B."/>
            <person name="Canibe N."/>
        </authorList>
    </citation>
    <scope>NUCLEOTIDE SEQUENCE [LARGE SCALE GENOMIC DNA]</scope>
    <source>
        <strain evidence="3 4">SK9K4</strain>
    </source>
</reference>
<evidence type="ECO:0000259" key="1">
    <source>
        <dbReference type="Pfam" id="PF13173"/>
    </source>
</evidence>
<evidence type="ECO:0000313" key="3">
    <source>
        <dbReference type="EMBL" id="KUH59413.1"/>
    </source>
</evidence>
<keyword evidence="4" id="KW-1185">Reference proteome</keyword>
<feature type="domain" description="DUF4143" evidence="2">
    <location>
        <begin position="231"/>
        <end position="397"/>
    </location>
</feature>